<feature type="signal peptide" evidence="1">
    <location>
        <begin position="1"/>
        <end position="20"/>
    </location>
</feature>
<dbReference type="InterPro" id="IPR050855">
    <property type="entry name" value="NDM-1-like"/>
</dbReference>
<reference evidence="3 4" key="1">
    <citation type="submission" date="2020-08" db="EMBL/GenBank/DDBJ databases">
        <title>Sequencing the genomes of 1000 actinobacteria strains.</title>
        <authorList>
            <person name="Klenk H.-P."/>
        </authorList>
    </citation>
    <scope>NUCLEOTIDE SEQUENCE [LARGE SCALE GENOMIC DNA]</scope>
    <source>
        <strain evidence="3 4">DSM 43851</strain>
    </source>
</reference>
<dbReference type="PANTHER" id="PTHR42951:SF4">
    <property type="entry name" value="ACYL-COENZYME A THIOESTERASE MBLAC2"/>
    <property type="match status" value="1"/>
</dbReference>
<dbReference type="Pfam" id="PF00753">
    <property type="entry name" value="Lactamase_B"/>
    <property type="match status" value="1"/>
</dbReference>
<dbReference type="InterPro" id="IPR036866">
    <property type="entry name" value="RibonucZ/Hydroxyglut_hydro"/>
</dbReference>
<comment type="caution">
    <text evidence="3">The sequence shown here is derived from an EMBL/GenBank/DDBJ whole genome shotgun (WGS) entry which is preliminary data.</text>
</comment>
<evidence type="ECO:0000259" key="2">
    <source>
        <dbReference type="SMART" id="SM00849"/>
    </source>
</evidence>
<organism evidence="3 4">
    <name type="scientific">Kutzneria kofuensis</name>
    <dbReference type="NCBI Taxonomy" id="103725"/>
    <lineage>
        <taxon>Bacteria</taxon>
        <taxon>Bacillati</taxon>
        <taxon>Actinomycetota</taxon>
        <taxon>Actinomycetes</taxon>
        <taxon>Pseudonocardiales</taxon>
        <taxon>Pseudonocardiaceae</taxon>
        <taxon>Kutzneria</taxon>
    </lineage>
</organism>
<accession>A0A7W9KPL0</accession>
<keyword evidence="4" id="KW-1185">Reference proteome</keyword>
<feature type="chain" id="PRO_5031211400" evidence="1">
    <location>
        <begin position="21"/>
        <end position="304"/>
    </location>
</feature>
<dbReference type="RefSeq" id="WP_221338262.1">
    <property type="nucleotide sequence ID" value="NZ_BAAAWY010000101.1"/>
</dbReference>
<dbReference type="Proteomes" id="UP000585638">
    <property type="component" value="Unassembled WGS sequence"/>
</dbReference>
<evidence type="ECO:0000313" key="3">
    <source>
        <dbReference type="EMBL" id="MBB5896386.1"/>
    </source>
</evidence>
<protein>
    <submittedName>
        <fullName evidence="3">Glyoxylase-like metal-dependent hydrolase (Beta-lactamase superfamily II)</fullName>
    </submittedName>
</protein>
<feature type="domain" description="Metallo-beta-lactamase" evidence="2">
    <location>
        <begin position="35"/>
        <end position="221"/>
    </location>
</feature>
<evidence type="ECO:0000256" key="1">
    <source>
        <dbReference type="SAM" id="SignalP"/>
    </source>
</evidence>
<dbReference type="InterPro" id="IPR001279">
    <property type="entry name" value="Metallo-B-lactamas"/>
</dbReference>
<dbReference type="SUPFAM" id="SSF56281">
    <property type="entry name" value="Metallo-hydrolase/oxidoreductase"/>
    <property type="match status" value="1"/>
</dbReference>
<proteinExistence type="predicted"/>
<sequence length="304" mass="32654">MRKLVITVLLLVLTAAPAAARPLDVGRYASPNPGSVNVLWISAPRGLIVIDSGRTLSEASNALKAIRAARRPVAAILITHAHPDHVGGLGVLHEAFPTAPMYATAATAEEIRTDSKGFYELTREIEHDNYPKTMTVPDHVIQPNQPLFVGGLRLETAEFGPGETDAETVFYEPLTHKLFPGDIVSNHMTPALLEAHTCGWLTDLDRLRDRFPYAATLYPGHGAPGSPSLIAHQKRYIKDFRALVAPAVAPSSPGGTTVTPEELATVKAQVEAKYPDYPNVASLPTLMDVNITAVAHEIATDAPC</sequence>
<dbReference type="SMART" id="SM00849">
    <property type="entry name" value="Lactamase_B"/>
    <property type="match status" value="1"/>
</dbReference>
<evidence type="ECO:0000313" key="4">
    <source>
        <dbReference type="Proteomes" id="UP000585638"/>
    </source>
</evidence>
<gene>
    <name evidence="3" type="ORF">BJ998_007582</name>
</gene>
<dbReference type="PANTHER" id="PTHR42951">
    <property type="entry name" value="METALLO-BETA-LACTAMASE DOMAIN-CONTAINING"/>
    <property type="match status" value="1"/>
</dbReference>
<dbReference type="AlphaFoldDB" id="A0A7W9KPL0"/>
<dbReference type="EMBL" id="JACHIR010000001">
    <property type="protein sequence ID" value="MBB5896386.1"/>
    <property type="molecule type" value="Genomic_DNA"/>
</dbReference>
<dbReference type="GO" id="GO:0016787">
    <property type="term" value="F:hydrolase activity"/>
    <property type="evidence" value="ECO:0007669"/>
    <property type="project" value="UniProtKB-KW"/>
</dbReference>
<name>A0A7W9KPL0_9PSEU</name>
<keyword evidence="1" id="KW-0732">Signal</keyword>
<dbReference type="Gene3D" id="3.60.15.10">
    <property type="entry name" value="Ribonuclease Z/Hydroxyacylglutathione hydrolase-like"/>
    <property type="match status" value="1"/>
</dbReference>
<keyword evidence="3" id="KW-0378">Hydrolase</keyword>